<evidence type="ECO:0000256" key="2">
    <source>
        <dbReference type="ARBA" id="ARBA00022475"/>
    </source>
</evidence>
<feature type="transmembrane region" description="Helical" evidence="6">
    <location>
        <begin position="81"/>
        <end position="102"/>
    </location>
</feature>
<evidence type="ECO:0000256" key="5">
    <source>
        <dbReference type="ARBA" id="ARBA00023136"/>
    </source>
</evidence>
<protein>
    <submittedName>
        <fullName evidence="9">Gap junction beta-6 protein-like</fullName>
    </submittedName>
</protein>
<evidence type="ECO:0000256" key="3">
    <source>
        <dbReference type="ARBA" id="ARBA00022692"/>
    </source>
</evidence>
<keyword evidence="4 6" id="KW-1133">Transmembrane helix</keyword>
<keyword evidence="3 6" id="KW-0812">Transmembrane</keyword>
<accession>A0ABM1KJ48</accession>
<keyword evidence="8" id="KW-1185">Reference proteome</keyword>
<sequence>MSLPIQVSMGTDALVRLLSGTTALAPRLGRAGLSILMAVRLAALALGARSLWRDEMDDLACNSSASCRLACFDAAFPVSPFTLFLLQAAFVSAHGLACSLLWRPPDCQGKGWLRDKTQQLRLHSLSLLARILLEGIFLMTFHALYARYPQTLHCPASTLCPDTVVCTIQNAQWKDAFDLFVAGTSWASVAVCLTVLYLAVTEIVQLTLWPAKRHLGHLLLAECP</sequence>
<feature type="transmembrane region" description="Helical" evidence="6">
    <location>
        <begin position="122"/>
        <end position="145"/>
    </location>
</feature>
<dbReference type="Proteomes" id="UP000694871">
    <property type="component" value="Unplaced"/>
</dbReference>
<keyword evidence="2" id="KW-1003">Cell membrane</keyword>
<evidence type="ECO:0000313" key="8">
    <source>
        <dbReference type="Proteomes" id="UP000694871"/>
    </source>
</evidence>
<evidence type="ECO:0000256" key="6">
    <source>
        <dbReference type="SAM" id="Phobius"/>
    </source>
</evidence>
<reference evidence="9" key="1">
    <citation type="submission" date="2025-08" db="UniProtKB">
        <authorList>
            <consortium name="RefSeq"/>
        </authorList>
    </citation>
    <scope>IDENTIFICATION</scope>
</reference>
<dbReference type="InterPro" id="IPR038359">
    <property type="entry name" value="Connexin_N_sf"/>
</dbReference>
<dbReference type="InterPro" id="IPR000500">
    <property type="entry name" value="Connexin"/>
</dbReference>
<organism evidence="8 9">
    <name type="scientific">Gekko japonicus</name>
    <name type="common">Schlegel's Japanese gecko</name>
    <dbReference type="NCBI Taxonomy" id="146911"/>
    <lineage>
        <taxon>Eukaryota</taxon>
        <taxon>Metazoa</taxon>
        <taxon>Chordata</taxon>
        <taxon>Craniata</taxon>
        <taxon>Vertebrata</taxon>
        <taxon>Euteleostomi</taxon>
        <taxon>Lepidosauria</taxon>
        <taxon>Squamata</taxon>
        <taxon>Bifurcata</taxon>
        <taxon>Gekkota</taxon>
        <taxon>Gekkonidae</taxon>
        <taxon>Gekkoninae</taxon>
        <taxon>Gekko</taxon>
    </lineage>
</organism>
<evidence type="ECO:0000256" key="1">
    <source>
        <dbReference type="ARBA" id="ARBA00004651"/>
    </source>
</evidence>
<dbReference type="PANTHER" id="PTHR11984:SF53">
    <property type="entry name" value="GAP JUNCTION PROTEIN"/>
    <property type="match status" value="1"/>
</dbReference>
<evidence type="ECO:0000256" key="4">
    <source>
        <dbReference type="ARBA" id="ARBA00022989"/>
    </source>
</evidence>
<dbReference type="InterPro" id="IPR013092">
    <property type="entry name" value="Connexin_N"/>
</dbReference>
<dbReference type="PANTHER" id="PTHR11984">
    <property type="entry name" value="CONNEXIN"/>
    <property type="match status" value="1"/>
</dbReference>
<feature type="transmembrane region" description="Helical" evidence="6">
    <location>
        <begin position="179"/>
        <end position="200"/>
    </location>
</feature>
<evidence type="ECO:0000259" key="7">
    <source>
        <dbReference type="Pfam" id="PF00029"/>
    </source>
</evidence>
<comment type="subcellular location">
    <subcellularLocation>
        <location evidence="1">Cell membrane</location>
        <topology evidence="1">Multi-pass membrane protein</topology>
    </subcellularLocation>
</comment>
<proteinExistence type="predicted"/>
<name>A0ABM1KJ48_GEKJA</name>
<dbReference type="Pfam" id="PF00029">
    <property type="entry name" value="Connexin"/>
    <property type="match status" value="1"/>
</dbReference>
<gene>
    <name evidence="9" type="primary">LOC107116346</name>
</gene>
<evidence type="ECO:0000313" key="9">
    <source>
        <dbReference type="RefSeq" id="XP_015273735.1"/>
    </source>
</evidence>
<dbReference type="Gene3D" id="1.20.1440.80">
    <property type="entry name" value="Gap junction channel protein cysteine-rich domain"/>
    <property type="match status" value="2"/>
</dbReference>
<feature type="domain" description="Connexin N-terminal" evidence="7">
    <location>
        <begin position="13"/>
        <end position="96"/>
    </location>
</feature>
<dbReference type="GeneID" id="107116346"/>
<keyword evidence="5 6" id="KW-0472">Membrane</keyword>
<dbReference type="RefSeq" id="XP_015273735.1">
    <property type="nucleotide sequence ID" value="XM_015418249.1"/>
</dbReference>